<gene>
    <name evidence="1" type="ORF">CIK00_19635</name>
</gene>
<keyword evidence="2" id="KW-1185">Reference proteome</keyword>
<dbReference type="RefSeq" id="WP_101770265.1">
    <property type="nucleotide sequence ID" value="NZ_BPPU01000002.1"/>
</dbReference>
<dbReference type="PROSITE" id="PS51257">
    <property type="entry name" value="PROKAR_LIPOPROTEIN"/>
    <property type="match status" value="1"/>
</dbReference>
<dbReference type="EMBL" id="NPIB01000036">
    <property type="protein sequence ID" value="PLC56201.1"/>
    <property type="molecule type" value="Genomic_DNA"/>
</dbReference>
<comment type="caution">
    <text evidence="1">The sequence shown here is derived from an EMBL/GenBank/DDBJ whole genome shotgun (WGS) entry which is preliminary data.</text>
</comment>
<dbReference type="AlphaFoldDB" id="A0A2N4UMD8"/>
<name>A0A2N4UMD8_9GAMM</name>
<accession>A0A2N4UMD8</accession>
<evidence type="ECO:0000313" key="2">
    <source>
        <dbReference type="Proteomes" id="UP000234420"/>
    </source>
</evidence>
<organism evidence="1 2">
    <name type="scientific">Photobacterium carnosum</name>
    <dbReference type="NCBI Taxonomy" id="2023717"/>
    <lineage>
        <taxon>Bacteria</taxon>
        <taxon>Pseudomonadati</taxon>
        <taxon>Pseudomonadota</taxon>
        <taxon>Gammaproteobacteria</taxon>
        <taxon>Vibrionales</taxon>
        <taxon>Vibrionaceae</taxon>
        <taxon>Photobacterium</taxon>
    </lineage>
</organism>
<evidence type="ECO:0000313" key="1">
    <source>
        <dbReference type="EMBL" id="PLC56201.1"/>
    </source>
</evidence>
<dbReference type="Proteomes" id="UP000234420">
    <property type="component" value="Unassembled WGS sequence"/>
</dbReference>
<reference evidence="1 2" key="1">
    <citation type="journal article" date="2018" name="Syst. Appl. Microbiol.">
        <title>Photobacterium carnosum sp. nov., isolated from spoiled modified atmosphere packaged poultry meat.</title>
        <authorList>
            <person name="Hilgarth M."/>
            <person name="Fuertes S."/>
            <person name="Ehrmann M."/>
            <person name="Vogel R.F."/>
        </authorList>
    </citation>
    <scope>NUCLEOTIDE SEQUENCE [LARGE SCALE GENOMIC DNA]</scope>
    <source>
        <strain evidence="1 2">TMW 2.2021</strain>
    </source>
</reference>
<proteinExistence type="predicted"/>
<sequence length="170" mass="18967">MIKKRYIYSIISIGLCLSLIGCYSSEQSKSSPSSVVANSQNNNHSQRLHLNTVILPVNIQTYRQAMINYSQVGGINPFNNSPFVVKKLPKTIKPSLQNNIQFVIDSVISPTYLSAGKITYLLVKNHIAYIELEMNNDGWAGVSSTIAVINPLVVKNLLRDPNIHQVIFHK</sequence>
<protein>
    <submittedName>
        <fullName evidence="1">Uncharacterized protein</fullName>
    </submittedName>
</protein>